<dbReference type="EMBL" id="FNCS01000001">
    <property type="protein sequence ID" value="SDG20080.1"/>
    <property type="molecule type" value="Genomic_DNA"/>
</dbReference>
<protein>
    <recommendedName>
        <fullName evidence="3">Signal transducing protein</fullName>
    </recommendedName>
</protein>
<evidence type="ECO:0000313" key="2">
    <source>
        <dbReference type="Proteomes" id="UP000199495"/>
    </source>
</evidence>
<keyword evidence="2" id="KW-1185">Reference proteome</keyword>
<reference evidence="1 2" key="1">
    <citation type="submission" date="2016-10" db="EMBL/GenBank/DDBJ databases">
        <authorList>
            <person name="de Groot N.N."/>
        </authorList>
    </citation>
    <scope>NUCLEOTIDE SEQUENCE [LARGE SCALE GENOMIC DNA]</scope>
    <source>
        <strain evidence="1 2">CGMCC 1.10267</strain>
    </source>
</reference>
<dbReference type="Proteomes" id="UP000199495">
    <property type="component" value="Unassembled WGS sequence"/>
</dbReference>
<dbReference type="STRING" id="440168.SAMN04487974_101399"/>
<evidence type="ECO:0000313" key="1">
    <source>
        <dbReference type="EMBL" id="SDG20080.1"/>
    </source>
</evidence>
<sequence>MTDYETIVYVERESVARLMVTALRAHGFSPREILDGGLPGIGTGLTGKGLAIAVPASEARDAQPLAEALLKDMVGK</sequence>
<evidence type="ECO:0008006" key="3">
    <source>
        <dbReference type="Google" id="ProtNLM"/>
    </source>
</evidence>
<accession>A0A1G7SD02</accession>
<dbReference type="OrthoDB" id="7960996at2"/>
<proteinExistence type="predicted"/>
<gene>
    <name evidence="1" type="ORF">SAMN04487974_101399</name>
</gene>
<organism evidence="1 2">
    <name type="scientific">Pelagibacterium luteolum</name>
    <dbReference type="NCBI Taxonomy" id="440168"/>
    <lineage>
        <taxon>Bacteria</taxon>
        <taxon>Pseudomonadati</taxon>
        <taxon>Pseudomonadota</taxon>
        <taxon>Alphaproteobacteria</taxon>
        <taxon>Hyphomicrobiales</taxon>
        <taxon>Devosiaceae</taxon>
        <taxon>Pelagibacterium</taxon>
    </lineage>
</organism>
<dbReference type="AlphaFoldDB" id="A0A1G7SD02"/>
<dbReference type="RefSeq" id="WP_090590546.1">
    <property type="nucleotide sequence ID" value="NZ_FNCS01000001.1"/>
</dbReference>
<name>A0A1G7SD02_9HYPH</name>